<dbReference type="AlphaFoldDB" id="A0AAN8W1T7"/>
<sequence length="84" mass="9568">MMAISVHYKMLRQCIDFADYEDIYSCQGEDVSDLDVTTLEELQNLHVEAITKICQAKFCCLHNAVHELGLLACEDKCKTRLADI</sequence>
<accession>A0AAN8W1T7</accession>
<reference evidence="1 2" key="1">
    <citation type="submission" date="2023-12" db="EMBL/GenBank/DDBJ databases">
        <title>A high-quality genome assembly for Dillenia turbinata (Dilleniales).</title>
        <authorList>
            <person name="Chanderbali A."/>
        </authorList>
    </citation>
    <scope>NUCLEOTIDE SEQUENCE [LARGE SCALE GENOMIC DNA]</scope>
    <source>
        <strain evidence="1">LSX21</strain>
        <tissue evidence="1">Leaf</tissue>
    </source>
</reference>
<evidence type="ECO:0000313" key="1">
    <source>
        <dbReference type="EMBL" id="KAK6938383.1"/>
    </source>
</evidence>
<name>A0AAN8W1T7_9MAGN</name>
<comment type="caution">
    <text evidence="1">The sequence shown here is derived from an EMBL/GenBank/DDBJ whole genome shotgun (WGS) entry which is preliminary data.</text>
</comment>
<proteinExistence type="predicted"/>
<keyword evidence="2" id="KW-1185">Reference proteome</keyword>
<protein>
    <submittedName>
        <fullName evidence="1">Uncharacterized protein</fullName>
    </submittedName>
</protein>
<evidence type="ECO:0000313" key="2">
    <source>
        <dbReference type="Proteomes" id="UP001370490"/>
    </source>
</evidence>
<gene>
    <name evidence="1" type="ORF">RJ641_031891</name>
</gene>
<dbReference type="EMBL" id="JBAMMX010000006">
    <property type="protein sequence ID" value="KAK6938383.1"/>
    <property type="molecule type" value="Genomic_DNA"/>
</dbReference>
<organism evidence="1 2">
    <name type="scientific">Dillenia turbinata</name>
    <dbReference type="NCBI Taxonomy" id="194707"/>
    <lineage>
        <taxon>Eukaryota</taxon>
        <taxon>Viridiplantae</taxon>
        <taxon>Streptophyta</taxon>
        <taxon>Embryophyta</taxon>
        <taxon>Tracheophyta</taxon>
        <taxon>Spermatophyta</taxon>
        <taxon>Magnoliopsida</taxon>
        <taxon>eudicotyledons</taxon>
        <taxon>Gunneridae</taxon>
        <taxon>Pentapetalae</taxon>
        <taxon>Dilleniales</taxon>
        <taxon>Dilleniaceae</taxon>
        <taxon>Dillenia</taxon>
    </lineage>
</organism>
<dbReference type="Proteomes" id="UP001370490">
    <property type="component" value="Unassembled WGS sequence"/>
</dbReference>